<keyword evidence="6 8" id="KW-0503">Monooxygenase</keyword>
<dbReference type="InterPro" id="IPR036396">
    <property type="entry name" value="Cyt_P450_sf"/>
</dbReference>
<dbReference type="PANTHER" id="PTHR24287:SF5">
    <property type="entry name" value="P450, PUTATIVE (EUROFUNG)-RELATED"/>
    <property type="match status" value="1"/>
</dbReference>
<dbReference type="Gene3D" id="1.10.630.10">
    <property type="entry name" value="Cytochrome P450"/>
    <property type="match status" value="1"/>
</dbReference>
<keyword evidence="10" id="KW-1185">Reference proteome</keyword>
<evidence type="ECO:0000256" key="3">
    <source>
        <dbReference type="ARBA" id="ARBA00022723"/>
    </source>
</evidence>
<proteinExistence type="inferred from homology"/>
<keyword evidence="4 8" id="KW-0560">Oxidoreductase</keyword>
<dbReference type="InterPro" id="IPR001128">
    <property type="entry name" value="Cyt_P450"/>
</dbReference>
<dbReference type="InterPro" id="IPR002401">
    <property type="entry name" value="Cyt_P450_E_grp-I"/>
</dbReference>
<evidence type="ECO:0000256" key="4">
    <source>
        <dbReference type="ARBA" id="ARBA00023002"/>
    </source>
</evidence>
<dbReference type="PROSITE" id="PS00086">
    <property type="entry name" value="CYTOCHROME_P450"/>
    <property type="match status" value="1"/>
</dbReference>
<organism evidence="9 10">
    <name type="scientific">Xylaria grammica</name>
    <dbReference type="NCBI Taxonomy" id="363999"/>
    <lineage>
        <taxon>Eukaryota</taxon>
        <taxon>Fungi</taxon>
        <taxon>Dikarya</taxon>
        <taxon>Ascomycota</taxon>
        <taxon>Pezizomycotina</taxon>
        <taxon>Sordariomycetes</taxon>
        <taxon>Xylariomycetidae</taxon>
        <taxon>Xylariales</taxon>
        <taxon>Xylariaceae</taxon>
        <taxon>Xylaria</taxon>
    </lineage>
</organism>
<dbReference type="CDD" id="cd11063">
    <property type="entry name" value="CYP52"/>
    <property type="match status" value="1"/>
</dbReference>
<dbReference type="SUPFAM" id="SSF48264">
    <property type="entry name" value="Cytochrome P450"/>
    <property type="match status" value="1"/>
</dbReference>
<keyword evidence="5 7" id="KW-0408">Iron</keyword>
<comment type="similarity">
    <text evidence="2 8">Belongs to the cytochrome P450 family.</text>
</comment>
<dbReference type="PRINTS" id="PR00385">
    <property type="entry name" value="P450"/>
</dbReference>
<protein>
    <recommendedName>
        <fullName evidence="11">Cytochrome P450</fullName>
    </recommendedName>
</protein>
<dbReference type="GO" id="GO:0016705">
    <property type="term" value="F:oxidoreductase activity, acting on paired donors, with incorporation or reduction of molecular oxygen"/>
    <property type="evidence" value="ECO:0007669"/>
    <property type="project" value="InterPro"/>
</dbReference>
<evidence type="ECO:0000256" key="8">
    <source>
        <dbReference type="RuleBase" id="RU000461"/>
    </source>
</evidence>
<dbReference type="EMBL" id="RYZI01000186">
    <property type="protein sequence ID" value="RWA08738.1"/>
    <property type="molecule type" value="Genomic_DNA"/>
</dbReference>
<reference evidence="9 10" key="1">
    <citation type="submission" date="2018-12" db="EMBL/GenBank/DDBJ databases">
        <title>Draft genome sequence of Xylaria grammica IHI A82.</title>
        <authorList>
            <person name="Buettner E."/>
            <person name="Kellner H."/>
        </authorList>
    </citation>
    <scope>NUCLEOTIDE SEQUENCE [LARGE SCALE GENOMIC DNA]</scope>
    <source>
        <strain evidence="9 10">IHI A82</strain>
    </source>
</reference>
<dbReference type="PANTHER" id="PTHR24287">
    <property type="entry name" value="P450, PUTATIVE (EUROFUNG)-RELATED"/>
    <property type="match status" value="1"/>
</dbReference>
<evidence type="ECO:0000313" key="9">
    <source>
        <dbReference type="EMBL" id="RWA08738.1"/>
    </source>
</evidence>
<dbReference type="PRINTS" id="PR00463">
    <property type="entry name" value="EP450I"/>
</dbReference>
<comment type="caution">
    <text evidence="9">The sequence shown here is derived from an EMBL/GenBank/DDBJ whole genome shotgun (WGS) entry which is preliminary data.</text>
</comment>
<feature type="binding site" description="axial binding residue" evidence="7">
    <location>
        <position position="401"/>
    </location>
    <ligand>
        <name>heme</name>
        <dbReference type="ChEBI" id="CHEBI:30413"/>
    </ligand>
    <ligandPart>
        <name>Fe</name>
        <dbReference type="ChEBI" id="CHEBI:18248"/>
    </ligandPart>
</feature>
<dbReference type="GO" id="GO:0004497">
    <property type="term" value="F:monooxygenase activity"/>
    <property type="evidence" value="ECO:0007669"/>
    <property type="project" value="UniProtKB-KW"/>
</dbReference>
<dbReference type="AlphaFoldDB" id="A0A439D2V5"/>
<evidence type="ECO:0000313" key="10">
    <source>
        <dbReference type="Proteomes" id="UP000286045"/>
    </source>
</evidence>
<dbReference type="InterPro" id="IPR047146">
    <property type="entry name" value="Cyt_P450_E_CYP52_fungi"/>
</dbReference>
<gene>
    <name evidence="9" type="ORF">EKO27_g6378</name>
</gene>
<sequence length="454" mass="52149">MPIDTKLVAVRFGTVVMNYVSDALAVPAPQVDVVEIQMGARQRFIITREPEHVKTVLTTKFKDFGKGPNIHRQWSPFLGNSIFTTDAQQWHDSRSLIRPMFIKNRISDLTIFERCTAHMMSKIEGSGLEVDIMDLFYRMTLDATTEFLLGANINSLDNPAHDFAKAFNDVQRIQMAITLLGPFSSFLPKGPYLNNIQMIDDFVMPYVEAALALPADELERITKSDRDFTFLHSIVQYTRDKKLLRDHLVAILLAGRDTTAATLSWALYELSRYPEKVRLLREEILSVLGTSRTPNYEDLKNFVYLRRILNETLRLYPAVPFNLRTALVDSRLEGTDSQPPISVVKGDTVIYSPLSMHRRKDLYPPVSDTFADPGTFSPERWEHWTPRPWQYLPFNGGPRICVGQNFALTEMAYVIVRMLQKYERIEYVGDWAAQYYVTELVLQPGQGVCLRFFK</sequence>
<name>A0A439D2V5_9PEZI</name>
<evidence type="ECO:0008006" key="11">
    <source>
        <dbReference type="Google" id="ProtNLM"/>
    </source>
</evidence>
<dbReference type="STRING" id="363999.A0A439D2V5"/>
<dbReference type="GO" id="GO:0020037">
    <property type="term" value="F:heme binding"/>
    <property type="evidence" value="ECO:0007669"/>
    <property type="project" value="InterPro"/>
</dbReference>
<evidence type="ECO:0000256" key="5">
    <source>
        <dbReference type="ARBA" id="ARBA00023004"/>
    </source>
</evidence>
<evidence type="ECO:0000256" key="2">
    <source>
        <dbReference type="ARBA" id="ARBA00010617"/>
    </source>
</evidence>
<dbReference type="InterPro" id="IPR017972">
    <property type="entry name" value="Cyt_P450_CS"/>
</dbReference>
<keyword evidence="7 8" id="KW-0349">Heme</keyword>
<comment type="cofactor">
    <cofactor evidence="1 7">
        <name>heme</name>
        <dbReference type="ChEBI" id="CHEBI:30413"/>
    </cofactor>
</comment>
<evidence type="ECO:0000256" key="7">
    <source>
        <dbReference type="PIRSR" id="PIRSR602401-1"/>
    </source>
</evidence>
<dbReference type="GO" id="GO:0005506">
    <property type="term" value="F:iron ion binding"/>
    <property type="evidence" value="ECO:0007669"/>
    <property type="project" value="InterPro"/>
</dbReference>
<accession>A0A439D2V5</accession>
<keyword evidence="3 7" id="KW-0479">Metal-binding</keyword>
<evidence type="ECO:0000256" key="6">
    <source>
        <dbReference type="ARBA" id="ARBA00023033"/>
    </source>
</evidence>
<dbReference type="Pfam" id="PF00067">
    <property type="entry name" value="p450"/>
    <property type="match status" value="1"/>
</dbReference>
<evidence type="ECO:0000256" key="1">
    <source>
        <dbReference type="ARBA" id="ARBA00001971"/>
    </source>
</evidence>
<dbReference type="Proteomes" id="UP000286045">
    <property type="component" value="Unassembled WGS sequence"/>
</dbReference>